<proteinExistence type="inferred from homology"/>
<reference evidence="4" key="1">
    <citation type="submission" date="2016-10" db="EMBL/GenBank/DDBJ databases">
        <authorList>
            <person name="Varghese N."/>
            <person name="Submissions S."/>
        </authorList>
    </citation>
    <scope>NUCLEOTIDE SEQUENCE [LARGE SCALE GENOMIC DNA]</scope>
    <source>
        <strain evidence="4">CGMCC 4.3530</strain>
    </source>
</reference>
<dbReference type="InterPro" id="IPR029058">
    <property type="entry name" value="AB_hydrolase_fold"/>
</dbReference>
<keyword evidence="3" id="KW-0378">Hydrolase</keyword>
<dbReference type="AlphaFoldDB" id="A0A1H3BBV8"/>
<dbReference type="SUPFAM" id="SSF53474">
    <property type="entry name" value="alpha/beta-Hydrolases"/>
    <property type="match status" value="1"/>
</dbReference>
<organism evidence="3 4">
    <name type="scientific">Saccharopolyspora shandongensis</name>
    <dbReference type="NCBI Taxonomy" id="418495"/>
    <lineage>
        <taxon>Bacteria</taxon>
        <taxon>Bacillati</taxon>
        <taxon>Actinomycetota</taxon>
        <taxon>Actinomycetes</taxon>
        <taxon>Pseudonocardiales</taxon>
        <taxon>Pseudonocardiaceae</taxon>
        <taxon>Saccharopolyspora</taxon>
    </lineage>
</organism>
<dbReference type="GO" id="GO:0008610">
    <property type="term" value="P:lipid biosynthetic process"/>
    <property type="evidence" value="ECO:0007669"/>
    <property type="project" value="TreeGrafter"/>
</dbReference>
<gene>
    <name evidence="3" type="ORF">SAMN05216215_1010130</name>
</gene>
<accession>A0A1H3BBV8</accession>
<comment type="similarity">
    <text evidence="1">Belongs to the thioesterase family.</text>
</comment>
<feature type="domain" description="Thioesterase" evidence="2">
    <location>
        <begin position="24"/>
        <end position="259"/>
    </location>
</feature>
<dbReference type="RefSeq" id="WP_093265438.1">
    <property type="nucleotide sequence ID" value="NZ_FNOK01000010.1"/>
</dbReference>
<dbReference type="Proteomes" id="UP000199529">
    <property type="component" value="Unassembled WGS sequence"/>
</dbReference>
<evidence type="ECO:0000313" key="4">
    <source>
        <dbReference type="Proteomes" id="UP000199529"/>
    </source>
</evidence>
<keyword evidence="4" id="KW-1185">Reference proteome</keyword>
<evidence type="ECO:0000256" key="1">
    <source>
        <dbReference type="ARBA" id="ARBA00007169"/>
    </source>
</evidence>
<dbReference type="InterPro" id="IPR012223">
    <property type="entry name" value="TEII"/>
</dbReference>
<dbReference type="Gene3D" id="3.40.50.1820">
    <property type="entry name" value="alpha/beta hydrolase"/>
    <property type="match status" value="1"/>
</dbReference>
<sequence length="264" mass="29052">MSEPQTTTRPALVRIGARTSPRLRLLCVPYAGAGTAAYRTFPQALPPWVEVWAIRLPARESRLAEPPLADIRSVVDVLVEELAGDEAFGPAPEGRAPLPYALLGHSMGALVCFELARALRRHELPQPAHLFVSGRRAPNIPDELPAIHRLPEAQFLAEVRRLGGIPDSVLAEPGLIDLIAPALRADFAVCETYRHTEEPPLPYGISAFGGRSDPTTTPEQLARWSEEADGPFTMRLYPGDHFFIHAHHRQILTEICRDIDPGQP</sequence>
<dbReference type="PANTHER" id="PTHR11487">
    <property type="entry name" value="THIOESTERASE"/>
    <property type="match status" value="1"/>
</dbReference>
<name>A0A1H3BBV8_9PSEU</name>
<dbReference type="OrthoDB" id="4169718at2"/>
<dbReference type="InterPro" id="IPR001031">
    <property type="entry name" value="Thioesterase"/>
</dbReference>
<protein>
    <submittedName>
        <fullName evidence="3">Medium-chain acyl-[acyl-carrier-protein] hydrolase</fullName>
    </submittedName>
</protein>
<dbReference type="STRING" id="418495.SAMN05216215_1010130"/>
<dbReference type="EMBL" id="FNOK01000010">
    <property type="protein sequence ID" value="SDX39121.1"/>
    <property type="molecule type" value="Genomic_DNA"/>
</dbReference>
<dbReference type="GO" id="GO:0016787">
    <property type="term" value="F:hydrolase activity"/>
    <property type="evidence" value="ECO:0007669"/>
    <property type="project" value="UniProtKB-KW"/>
</dbReference>
<evidence type="ECO:0000313" key="3">
    <source>
        <dbReference type="EMBL" id="SDX39121.1"/>
    </source>
</evidence>
<dbReference type="PANTHER" id="PTHR11487:SF0">
    <property type="entry name" value="S-ACYL FATTY ACID SYNTHASE THIOESTERASE, MEDIUM CHAIN"/>
    <property type="match status" value="1"/>
</dbReference>
<dbReference type="Pfam" id="PF00975">
    <property type="entry name" value="Thioesterase"/>
    <property type="match status" value="1"/>
</dbReference>
<evidence type="ECO:0000259" key="2">
    <source>
        <dbReference type="Pfam" id="PF00975"/>
    </source>
</evidence>